<dbReference type="EMBL" id="BPLQ01000006">
    <property type="protein sequence ID" value="GIX66637.1"/>
    <property type="molecule type" value="Genomic_DNA"/>
</dbReference>
<evidence type="ECO:0000313" key="1">
    <source>
        <dbReference type="EMBL" id="GIX66637.1"/>
    </source>
</evidence>
<dbReference type="Proteomes" id="UP001054837">
    <property type="component" value="Unassembled WGS sequence"/>
</dbReference>
<gene>
    <name evidence="1" type="ORF">CDAR_45451</name>
</gene>
<organism evidence="1 2">
    <name type="scientific">Caerostris darwini</name>
    <dbReference type="NCBI Taxonomy" id="1538125"/>
    <lineage>
        <taxon>Eukaryota</taxon>
        <taxon>Metazoa</taxon>
        <taxon>Ecdysozoa</taxon>
        <taxon>Arthropoda</taxon>
        <taxon>Chelicerata</taxon>
        <taxon>Arachnida</taxon>
        <taxon>Araneae</taxon>
        <taxon>Araneomorphae</taxon>
        <taxon>Entelegynae</taxon>
        <taxon>Araneoidea</taxon>
        <taxon>Araneidae</taxon>
        <taxon>Caerostris</taxon>
    </lineage>
</organism>
<keyword evidence="2" id="KW-1185">Reference proteome</keyword>
<reference evidence="1 2" key="1">
    <citation type="submission" date="2021-06" db="EMBL/GenBank/DDBJ databases">
        <title>Caerostris darwini draft genome.</title>
        <authorList>
            <person name="Kono N."/>
            <person name="Arakawa K."/>
        </authorList>
    </citation>
    <scope>NUCLEOTIDE SEQUENCE [LARGE SCALE GENOMIC DNA]</scope>
</reference>
<sequence>MHAQLCACMVCAFICFCALYLCVYVCSSMYICTENILKVPDPGTAPEASTFHLTAVPVQNSEADICQQTTAAEQNLKERKKLNENRPSPNSRS</sequence>
<evidence type="ECO:0008006" key="3">
    <source>
        <dbReference type="Google" id="ProtNLM"/>
    </source>
</evidence>
<proteinExistence type="predicted"/>
<name>A0AAV4M2E8_9ARAC</name>
<evidence type="ECO:0000313" key="2">
    <source>
        <dbReference type="Proteomes" id="UP001054837"/>
    </source>
</evidence>
<dbReference type="AlphaFoldDB" id="A0AAV4M2E8"/>
<protein>
    <recommendedName>
        <fullName evidence="3">Secreted protein</fullName>
    </recommendedName>
</protein>
<accession>A0AAV4M2E8</accession>
<comment type="caution">
    <text evidence="1">The sequence shown here is derived from an EMBL/GenBank/DDBJ whole genome shotgun (WGS) entry which is preliminary data.</text>
</comment>